<keyword evidence="3 5" id="KW-1133">Transmembrane helix</keyword>
<dbReference type="Proteomes" id="UP000093796">
    <property type="component" value="Unassembled WGS sequence"/>
</dbReference>
<keyword evidence="2 5" id="KW-0812">Transmembrane</keyword>
<organism evidence="6 7">
    <name type="scientific">Acetobacter pasteurianus</name>
    <name type="common">Acetobacter turbidans</name>
    <dbReference type="NCBI Taxonomy" id="438"/>
    <lineage>
        <taxon>Bacteria</taxon>
        <taxon>Pseudomonadati</taxon>
        <taxon>Pseudomonadota</taxon>
        <taxon>Alphaproteobacteria</taxon>
        <taxon>Acetobacterales</taxon>
        <taxon>Acetobacteraceae</taxon>
        <taxon>Acetobacter</taxon>
    </lineage>
</organism>
<reference evidence="6 7" key="1">
    <citation type="submission" date="2016-05" db="EMBL/GenBank/DDBJ databases">
        <title>Genome sequencing of Acetobacter pasteurianus strain SRCM100623.</title>
        <authorList>
            <person name="Song Y.R."/>
        </authorList>
    </citation>
    <scope>NUCLEOTIDE SEQUENCE [LARGE SCALE GENOMIC DNA]</scope>
    <source>
        <strain evidence="6 7">SRCM100623</strain>
    </source>
</reference>
<dbReference type="InterPro" id="IPR012451">
    <property type="entry name" value="DUF1656"/>
</dbReference>
<comment type="caution">
    <text evidence="6">The sequence shown here is derived from an EMBL/GenBank/DDBJ whole genome shotgun (WGS) entry which is preliminary data.</text>
</comment>
<protein>
    <recommendedName>
        <fullName evidence="8">DUF1656 domain-containing protein</fullName>
    </recommendedName>
</protein>
<evidence type="ECO:0000313" key="7">
    <source>
        <dbReference type="Proteomes" id="UP000093796"/>
    </source>
</evidence>
<evidence type="ECO:0000256" key="2">
    <source>
        <dbReference type="ARBA" id="ARBA00022692"/>
    </source>
</evidence>
<keyword evidence="4 5" id="KW-0472">Membrane</keyword>
<keyword evidence="1" id="KW-1003">Cell membrane</keyword>
<evidence type="ECO:0000256" key="4">
    <source>
        <dbReference type="ARBA" id="ARBA00023136"/>
    </source>
</evidence>
<evidence type="ECO:0000313" key="6">
    <source>
        <dbReference type="EMBL" id="OAZ73258.1"/>
    </source>
</evidence>
<dbReference type="Pfam" id="PF07869">
    <property type="entry name" value="DUF1656"/>
    <property type="match status" value="1"/>
</dbReference>
<name>A0A1A0DDB2_ACEPA</name>
<evidence type="ECO:0000256" key="1">
    <source>
        <dbReference type="ARBA" id="ARBA00022475"/>
    </source>
</evidence>
<evidence type="ECO:0000256" key="3">
    <source>
        <dbReference type="ARBA" id="ARBA00022989"/>
    </source>
</evidence>
<evidence type="ECO:0008006" key="8">
    <source>
        <dbReference type="Google" id="ProtNLM"/>
    </source>
</evidence>
<accession>A0A1A0DDB2</accession>
<evidence type="ECO:0000256" key="5">
    <source>
        <dbReference type="SAM" id="Phobius"/>
    </source>
</evidence>
<sequence>MVIKEACGNASFQNSAMLAEFNIFGVFIAPIVVYALAALPITMFVRFVLWWSGLLGWFWHIALFEVSLYVSILCLLILYV</sequence>
<dbReference type="AlphaFoldDB" id="A0A1A0DDB2"/>
<feature type="transmembrane region" description="Helical" evidence="5">
    <location>
        <begin position="57"/>
        <end position="79"/>
    </location>
</feature>
<feature type="transmembrane region" description="Helical" evidence="5">
    <location>
        <begin position="21"/>
        <end position="45"/>
    </location>
</feature>
<proteinExistence type="predicted"/>
<dbReference type="PATRIC" id="fig|438.15.peg.991"/>
<dbReference type="EMBL" id="LYUD01000097">
    <property type="protein sequence ID" value="OAZ73258.1"/>
    <property type="molecule type" value="Genomic_DNA"/>
</dbReference>
<gene>
    <name evidence="6" type="ORF">SRCM100623_00851</name>
</gene>